<dbReference type="Gene3D" id="3.10.50.40">
    <property type="match status" value="1"/>
</dbReference>
<proteinExistence type="predicted"/>
<accession>C8PJ31</accession>
<comment type="catalytic activity">
    <reaction evidence="1">
        <text>[protein]-peptidylproline (omega=180) = [protein]-peptidylproline (omega=0)</text>
        <dbReference type="Rhea" id="RHEA:16237"/>
        <dbReference type="Rhea" id="RHEA-COMP:10747"/>
        <dbReference type="Rhea" id="RHEA-COMP:10748"/>
        <dbReference type="ChEBI" id="CHEBI:83833"/>
        <dbReference type="ChEBI" id="CHEBI:83834"/>
        <dbReference type="EC" id="5.2.1.8"/>
    </reaction>
</comment>
<comment type="caution">
    <text evidence="9">The sequence shown here is derived from an EMBL/GenBank/DDBJ whole genome shotgun (WGS) entry which is preliminary data.</text>
</comment>
<evidence type="ECO:0000256" key="7">
    <source>
        <dbReference type="SAM" id="SignalP"/>
    </source>
</evidence>
<dbReference type="AlphaFoldDB" id="C8PJ31"/>
<protein>
    <recommendedName>
        <fullName evidence="2">peptidylprolyl isomerase</fullName>
        <ecNumber evidence="2">5.2.1.8</ecNumber>
    </recommendedName>
</protein>
<evidence type="ECO:0000313" key="9">
    <source>
        <dbReference type="EMBL" id="EEV16936.1"/>
    </source>
</evidence>
<keyword evidence="3 7" id="KW-0732">Signal</keyword>
<evidence type="ECO:0000256" key="4">
    <source>
        <dbReference type="ARBA" id="ARBA00023110"/>
    </source>
</evidence>
<keyword evidence="10" id="KW-1185">Reference proteome</keyword>
<dbReference type="eggNOG" id="COG0760">
    <property type="taxonomic scope" value="Bacteria"/>
</dbReference>
<dbReference type="InterPro" id="IPR000297">
    <property type="entry name" value="PPIase_PpiC"/>
</dbReference>
<dbReference type="EMBL" id="ACYG01000027">
    <property type="protein sequence ID" value="EEV16936.1"/>
    <property type="molecule type" value="Genomic_DNA"/>
</dbReference>
<evidence type="ECO:0000259" key="8">
    <source>
        <dbReference type="PROSITE" id="PS50198"/>
    </source>
</evidence>
<gene>
    <name evidence="9" type="ORF">CAMGR0001_1230</name>
</gene>
<dbReference type="Gene3D" id="1.10.8.1040">
    <property type="match status" value="1"/>
</dbReference>
<evidence type="ECO:0000313" key="10">
    <source>
        <dbReference type="Proteomes" id="UP000005709"/>
    </source>
</evidence>
<evidence type="ECO:0000256" key="1">
    <source>
        <dbReference type="ARBA" id="ARBA00000971"/>
    </source>
</evidence>
<dbReference type="Proteomes" id="UP000005709">
    <property type="component" value="Unassembled WGS sequence"/>
</dbReference>
<evidence type="ECO:0000256" key="6">
    <source>
        <dbReference type="PROSITE-ProRule" id="PRU00278"/>
    </source>
</evidence>
<reference evidence="9 10" key="1">
    <citation type="submission" date="2009-07" db="EMBL/GenBank/DDBJ databases">
        <authorList>
            <person name="Madupu R."/>
            <person name="Sebastian Y."/>
            <person name="Durkin A.S."/>
            <person name="Torralba M."/>
            <person name="Methe B."/>
            <person name="Sutton G.G."/>
            <person name="Strausberg R.L."/>
            <person name="Nelson K.E."/>
        </authorList>
    </citation>
    <scope>NUCLEOTIDE SEQUENCE [LARGE SCALE GENOMIC DNA]</scope>
    <source>
        <strain evidence="9 10">RM3268</strain>
    </source>
</reference>
<organism evidence="9 10">
    <name type="scientific">Campylobacter gracilis RM3268</name>
    <dbReference type="NCBI Taxonomy" id="553220"/>
    <lineage>
        <taxon>Bacteria</taxon>
        <taxon>Pseudomonadati</taxon>
        <taxon>Campylobacterota</taxon>
        <taxon>Epsilonproteobacteria</taxon>
        <taxon>Campylobacterales</taxon>
        <taxon>Campylobacteraceae</taxon>
        <taxon>Campylobacter</taxon>
    </lineage>
</organism>
<dbReference type="Pfam" id="PF13145">
    <property type="entry name" value="Rotamase_2"/>
    <property type="match status" value="1"/>
</dbReference>
<dbReference type="SUPFAM" id="SSF54534">
    <property type="entry name" value="FKBP-like"/>
    <property type="match status" value="1"/>
</dbReference>
<sequence length="269" mass="29780">MKKVLFTALSLAAAISLNATVYATVNGKDVTEKELAPLLQGIGNVDIAALNAEQKKELIDKGIDLMLLTDEAKKSGVMDEDVYKKELEIVKDNLALRVWQAKEASKINIDDKEIADFYNKNKARFTEPARIKAAQIVVKTEAEANDIIKQLKGLSDSALFTKFAELAKAKSIDPQAKQTSGELGWMPSDQVKPFADAISKIKDGQITTKAIRSRVGYHVVLKEESQAKKQLSQSEAKPFIERVLRQQKAAKVVEQKAADLHKNAKIEYK</sequence>
<keyword evidence="5 6" id="KW-0413">Isomerase</keyword>
<dbReference type="PROSITE" id="PS50198">
    <property type="entry name" value="PPIC_PPIASE_2"/>
    <property type="match status" value="1"/>
</dbReference>
<dbReference type="OrthoDB" id="14196at2"/>
<evidence type="ECO:0000256" key="2">
    <source>
        <dbReference type="ARBA" id="ARBA00013194"/>
    </source>
</evidence>
<evidence type="ECO:0000256" key="5">
    <source>
        <dbReference type="ARBA" id="ARBA00023235"/>
    </source>
</evidence>
<dbReference type="PANTHER" id="PTHR47245:SF1">
    <property type="entry name" value="FOLDASE PROTEIN PRSA"/>
    <property type="match status" value="1"/>
</dbReference>
<keyword evidence="4 6" id="KW-0697">Rotamase</keyword>
<dbReference type="PANTHER" id="PTHR47245">
    <property type="entry name" value="PEPTIDYLPROLYL ISOMERASE"/>
    <property type="match status" value="1"/>
</dbReference>
<dbReference type="InterPro" id="IPR046357">
    <property type="entry name" value="PPIase_dom_sf"/>
</dbReference>
<dbReference type="EC" id="5.2.1.8" evidence="2"/>
<dbReference type="STRING" id="824.CGRAC_0926"/>
<dbReference type="InterPro" id="IPR050245">
    <property type="entry name" value="PrsA_foldase"/>
</dbReference>
<feature type="domain" description="PpiC" evidence="8">
    <location>
        <begin position="128"/>
        <end position="224"/>
    </location>
</feature>
<feature type="chain" id="PRO_5007912182" description="peptidylprolyl isomerase" evidence="7">
    <location>
        <begin position="20"/>
        <end position="269"/>
    </location>
</feature>
<name>C8PJ31_9BACT</name>
<dbReference type="RefSeq" id="WP_005871823.1">
    <property type="nucleotide sequence ID" value="NZ_ACYG01000027.1"/>
</dbReference>
<dbReference type="GO" id="GO:0003755">
    <property type="term" value="F:peptidyl-prolyl cis-trans isomerase activity"/>
    <property type="evidence" value="ECO:0007669"/>
    <property type="project" value="UniProtKB-KW"/>
</dbReference>
<evidence type="ECO:0000256" key="3">
    <source>
        <dbReference type="ARBA" id="ARBA00022729"/>
    </source>
</evidence>
<feature type="signal peptide" evidence="7">
    <location>
        <begin position="1"/>
        <end position="19"/>
    </location>
</feature>